<dbReference type="Pfam" id="PF13765">
    <property type="entry name" value="PRY"/>
    <property type="match status" value="1"/>
</dbReference>
<dbReference type="InterPro" id="IPR003879">
    <property type="entry name" value="Butyrophylin_SPRY"/>
</dbReference>
<reference evidence="2 3" key="1">
    <citation type="submission" date="2020-02" db="EMBL/GenBank/DDBJ databases">
        <title>Bird 10,000 Genomes (B10K) Project - Family phase.</title>
        <authorList>
            <person name="Zhang G."/>
        </authorList>
    </citation>
    <scope>NUCLEOTIDE SEQUENCE [LARGE SCALE GENOMIC DNA]</scope>
    <source>
        <strain evidence="2">B10K-DU-006-06</strain>
    </source>
</reference>
<dbReference type="SMART" id="SM00589">
    <property type="entry name" value="PRY"/>
    <property type="match status" value="1"/>
</dbReference>
<sequence>AVKVVLDSDTAHRSLVLSDDCKTVRREEKLQDTDIPDVPKGFDLWRCVLGREGFTSGRWYWEVEVEDRGGWIVGVCREGVRKNGEIVFNPETGFWGV</sequence>
<dbReference type="PRINTS" id="PR01407">
    <property type="entry name" value="BUTYPHLNCDUF"/>
</dbReference>
<feature type="domain" description="B30.2/SPRY" evidence="1">
    <location>
        <begin position="1"/>
        <end position="97"/>
    </location>
</feature>
<name>A0A7L4G383_9COLU</name>
<dbReference type="Proteomes" id="UP000541332">
    <property type="component" value="Unassembled WGS sequence"/>
</dbReference>
<dbReference type="SUPFAM" id="SSF49899">
    <property type="entry name" value="Concanavalin A-like lectins/glucanases"/>
    <property type="match status" value="1"/>
</dbReference>
<dbReference type="InterPro" id="IPR001870">
    <property type="entry name" value="B30.2/SPRY"/>
</dbReference>
<dbReference type="Gene3D" id="2.60.120.920">
    <property type="match status" value="1"/>
</dbReference>
<dbReference type="Pfam" id="PF00622">
    <property type="entry name" value="SPRY"/>
    <property type="match status" value="1"/>
</dbReference>
<dbReference type="InterPro" id="IPR013320">
    <property type="entry name" value="ConA-like_dom_sf"/>
</dbReference>
<comment type="caution">
    <text evidence="2">The sequence shown here is derived from an EMBL/GenBank/DDBJ whole genome shotgun (WGS) entry which is preliminary data.</text>
</comment>
<dbReference type="EMBL" id="VWYH01009593">
    <property type="protein sequence ID" value="NXW93577.1"/>
    <property type="molecule type" value="Genomic_DNA"/>
</dbReference>
<organism evidence="2 3">
    <name type="scientific">Pampusana beccarii</name>
    <name type="common">Western bronze ground-dove</name>
    <dbReference type="NCBI Taxonomy" id="2953425"/>
    <lineage>
        <taxon>Eukaryota</taxon>
        <taxon>Metazoa</taxon>
        <taxon>Chordata</taxon>
        <taxon>Craniata</taxon>
        <taxon>Vertebrata</taxon>
        <taxon>Euteleostomi</taxon>
        <taxon>Archelosauria</taxon>
        <taxon>Archosauria</taxon>
        <taxon>Dinosauria</taxon>
        <taxon>Saurischia</taxon>
        <taxon>Theropoda</taxon>
        <taxon>Coelurosauria</taxon>
        <taxon>Aves</taxon>
        <taxon>Neognathae</taxon>
        <taxon>Neoaves</taxon>
        <taxon>Columbimorphae</taxon>
        <taxon>Columbiformes</taxon>
        <taxon>Columbidae</taxon>
        <taxon>Pampusana</taxon>
    </lineage>
</organism>
<dbReference type="OrthoDB" id="6270329at2759"/>
<dbReference type="InterPro" id="IPR050143">
    <property type="entry name" value="TRIM/RBCC"/>
</dbReference>
<proteinExistence type="predicted"/>
<feature type="non-terminal residue" evidence="2">
    <location>
        <position position="97"/>
    </location>
</feature>
<keyword evidence="3" id="KW-1185">Reference proteome</keyword>
<protein>
    <submittedName>
        <fullName evidence="2">BT1A1 protein</fullName>
    </submittedName>
</protein>
<accession>A0A7L4G383</accession>
<evidence type="ECO:0000259" key="1">
    <source>
        <dbReference type="PROSITE" id="PS50188"/>
    </source>
</evidence>
<dbReference type="PROSITE" id="PS50188">
    <property type="entry name" value="B302_SPRY"/>
    <property type="match status" value="1"/>
</dbReference>
<dbReference type="InterPro" id="IPR006574">
    <property type="entry name" value="PRY"/>
</dbReference>
<dbReference type="AlphaFoldDB" id="A0A7L4G383"/>
<evidence type="ECO:0000313" key="3">
    <source>
        <dbReference type="Proteomes" id="UP000541332"/>
    </source>
</evidence>
<dbReference type="PANTHER" id="PTHR24103">
    <property type="entry name" value="E3 UBIQUITIN-PROTEIN LIGASE TRIM"/>
    <property type="match status" value="1"/>
</dbReference>
<evidence type="ECO:0000313" key="2">
    <source>
        <dbReference type="EMBL" id="NXW93577.1"/>
    </source>
</evidence>
<gene>
    <name evidence="2" type="primary">Btn1a1_4</name>
    <name evidence="2" type="ORF">ALOBEC_R16181</name>
</gene>
<dbReference type="InterPro" id="IPR003877">
    <property type="entry name" value="SPRY_dom"/>
</dbReference>
<dbReference type="InterPro" id="IPR043136">
    <property type="entry name" value="B30.2/SPRY_sf"/>
</dbReference>
<feature type="non-terminal residue" evidence="2">
    <location>
        <position position="1"/>
    </location>
</feature>